<evidence type="ECO:0000259" key="4">
    <source>
        <dbReference type="PROSITE" id="PS01180"/>
    </source>
</evidence>
<proteinExistence type="predicted"/>
<dbReference type="PANTHER" id="PTHR46908:SF4">
    <property type="entry name" value="TUMOR NECROSIS FACTOR-INDUCIBLE GENE 6 PROTEIN"/>
    <property type="match status" value="1"/>
</dbReference>
<evidence type="ECO:0000256" key="3">
    <source>
        <dbReference type="SAM" id="SignalP"/>
    </source>
</evidence>
<dbReference type="SUPFAM" id="SSF49854">
    <property type="entry name" value="Spermadhesin, CUB domain"/>
    <property type="match status" value="2"/>
</dbReference>
<accession>A0A4E0RZV1</accession>
<dbReference type="Proteomes" id="UP000230066">
    <property type="component" value="Unassembled WGS sequence"/>
</dbReference>
<dbReference type="Gene3D" id="2.60.120.290">
    <property type="entry name" value="Spermadhesin, CUB domain"/>
    <property type="match status" value="2"/>
</dbReference>
<dbReference type="PANTHER" id="PTHR46908">
    <property type="entry name" value="CUBILIN-LIKE PROTEIN"/>
    <property type="match status" value="1"/>
</dbReference>
<dbReference type="EMBL" id="JXXN02001323">
    <property type="protein sequence ID" value="THD25022.1"/>
    <property type="molecule type" value="Genomic_DNA"/>
</dbReference>
<evidence type="ECO:0000256" key="1">
    <source>
        <dbReference type="ARBA" id="ARBA00023157"/>
    </source>
</evidence>
<keyword evidence="3" id="KW-0732">Signal</keyword>
<dbReference type="InterPro" id="IPR000859">
    <property type="entry name" value="CUB_dom"/>
</dbReference>
<dbReference type="SMART" id="SM00042">
    <property type="entry name" value="CUB"/>
    <property type="match status" value="1"/>
</dbReference>
<dbReference type="Pfam" id="PF00431">
    <property type="entry name" value="CUB"/>
    <property type="match status" value="1"/>
</dbReference>
<evidence type="ECO:0000313" key="6">
    <source>
        <dbReference type="Proteomes" id="UP000230066"/>
    </source>
</evidence>
<feature type="signal peptide" evidence="3">
    <location>
        <begin position="1"/>
        <end position="22"/>
    </location>
</feature>
<dbReference type="PROSITE" id="PS01180">
    <property type="entry name" value="CUB"/>
    <property type="match status" value="1"/>
</dbReference>
<dbReference type="InterPro" id="IPR035914">
    <property type="entry name" value="Sperma_CUB_dom_sf"/>
</dbReference>
<dbReference type="AlphaFoldDB" id="A0A4E0RZV1"/>
<protein>
    <recommendedName>
        <fullName evidence="4">CUB domain-containing protein</fullName>
    </recommendedName>
</protein>
<sequence>MLNLAICFIVFAFVTLEAQSQAQTCNEVMEIPNTPQTITRPTADKPVSTPCNFKFTALNDNRIKLIFSDLNHMTSNGSDCKDTYVKFADDENGLTSATPYCAEKKAPQFITKGNQLVIQYLVKNSSINNFTAQLTPIIVKMPCGTFPENFDGPEQIFTFPAPNQTVEVELECTYKTKSRTGAPLTATISDIKLGENGNCTNDYVVFGSSASLTLNKDYTKCGKTVPQDSYTSTGADLYWRVNVKSLNQQPSLRVTIKSEAPAAVASLLTIVGLLALTRY</sequence>
<gene>
    <name evidence="5" type="ORF">D915_003906</name>
</gene>
<dbReference type="InterPro" id="IPR052129">
    <property type="entry name" value="Spermadhesin-Link_domain"/>
</dbReference>
<keyword evidence="1" id="KW-1015">Disulfide bond</keyword>
<feature type="chain" id="PRO_5020035409" description="CUB domain-containing protein" evidence="3">
    <location>
        <begin position="23"/>
        <end position="279"/>
    </location>
</feature>
<evidence type="ECO:0000313" key="5">
    <source>
        <dbReference type="EMBL" id="THD25022.1"/>
    </source>
</evidence>
<keyword evidence="6" id="KW-1185">Reference proteome</keyword>
<evidence type="ECO:0000256" key="2">
    <source>
        <dbReference type="PROSITE-ProRule" id="PRU00059"/>
    </source>
</evidence>
<comment type="caution">
    <text evidence="5">The sequence shown here is derived from an EMBL/GenBank/DDBJ whole genome shotgun (WGS) entry which is preliminary data.</text>
</comment>
<organism evidence="5 6">
    <name type="scientific">Fasciola hepatica</name>
    <name type="common">Liver fluke</name>
    <dbReference type="NCBI Taxonomy" id="6192"/>
    <lineage>
        <taxon>Eukaryota</taxon>
        <taxon>Metazoa</taxon>
        <taxon>Spiralia</taxon>
        <taxon>Lophotrochozoa</taxon>
        <taxon>Platyhelminthes</taxon>
        <taxon>Trematoda</taxon>
        <taxon>Digenea</taxon>
        <taxon>Plagiorchiida</taxon>
        <taxon>Echinostomata</taxon>
        <taxon>Echinostomatoidea</taxon>
        <taxon>Fasciolidae</taxon>
        <taxon>Fasciola</taxon>
    </lineage>
</organism>
<name>A0A4E0RZV1_FASHE</name>
<reference evidence="5" key="1">
    <citation type="submission" date="2019-03" db="EMBL/GenBank/DDBJ databases">
        <title>Improved annotation for the trematode Fasciola hepatica.</title>
        <authorList>
            <person name="Choi Y.-J."/>
            <person name="Martin J."/>
            <person name="Mitreva M."/>
        </authorList>
    </citation>
    <scope>NUCLEOTIDE SEQUENCE [LARGE SCALE GENOMIC DNA]</scope>
</reference>
<comment type="caution">
    <text evidence="2">Lacks conserved residue(s) required for the propagation of feature annotation.</text>
</comment>
<feature type="domain" description="CUB" evidence="4">
    <location>
        <begin position="25"/>
        <end position="137"/>
    </location>
</feature>